<accession>A0A0D6QBM3</accession>
<dbReference type="EMBL" id="BANJ01000057">
    <property type="protein sequence ID" value="GAO00729.1"/>
    <property type="molecule type" value="Genomic_DNA"/>
</dbReference>
<proteinExistence type="predicted"/>
<keyword evidence="1" id="KW-0238">DNA-binding</keyword>
<dbReference type="GO" id="GO:0003700">
    <property type="term" value="F:DNA-binding transcription factor activity"/>
    <property type="evidence" value="ECO:0007669"/>
    <property type="project" value="TreeGrafter"/>
</dbReference>
<dbReference type="AlphaFoldDB" id="A0A0D6QBM3"/>
<dbReference type="SUPFAM" id="SSF46785">
    <property type="entry name" value="Winged helix' DNA-binding domain"/>
    <property type="match status" value="1"/>
</dbReference>
<name>A0A0D6QBM3_KOMXY</name>
<protein>
    <submittedName>
        <fullName evidence="2">Transcriptional regulator BadM/Rrf95</fullName>
    </submittedName>
</protein>
<dbReference type="RefSeq" id="WP_010513212.1">
    <property type="nucleotide sequence ID" value="NZ_BANJ01000057.1"/>
</dbReference>
<evidence type="ECO:0000313" key="2">
    <source>
        <dbReference type="EMBL" id="GAO00729.1"/>
    </source>
</evidence>
<comment type="caution">
    <text evidence="2">The sequence shown here is derived from an EMBL/GenBank/DDBJ whole genome shotgun (WGS) entry which is preliminary data.</text>
</comment>
<organism evidence="2 3">
    <name type="scientific">Komagataeibacter xylinus NBRC 13693</name>
    <dbReference type="NCBI Taxonomy" id="1234668"/>
    <lineage>
        <taxon>Bacteria</taxon>
        <taxon>Pseudomonadati</taxon>
        <taxon>Pseudomonadota</taxon>
        <taxon>Alphaproteobacteria</taxon>
        <taxon>Acetobacterales</taxon>
        <taxon>Acetobacteraceae</taxon>
        <taxon>Komagataeibacter</taxon>
    </lineage>
</organism>
<sequence>MRLTLYTEYSIQTLIYLGRNQGRRVAIQEIADTYQISSNHLSKIVCRLARNGMVSSRRGRTGGLELAHPTNKITLGDIVRFTEADMDELVTCEPDNGKACVLSDACRLRGILAQSLNAFMSVLDGVTLHDVIMESGQRHIHR</sequence>
<dbReference type="PANTHER" id="PTHR33221">
    <property type="entry name" value="WINGED HELIX-TURN-HELIX TRANSCRIPTIONAL REGULATOR, RRF2 FAMILY"/>
    <property type="match status" value="1"/>
</dbReference>
<dbReference type="PANTHER" id="PTHR33221:SF4">
    <property type="entry name" value="HTH-TYPE TRANSCRIPTIONAL REPRESSOR NSRR"/>
    <property type="match status" value="1"/>
</dbReference>
<evidence type="ECO:0000256" key="1">
    <source>
        <dbReference type="ARBA" id="ARBA00023125"/>
    </source>
</evidence>
<gene>
    <name evidence="2" type="ORF">Gxy13693_057_002</name>
</gene>
<dbReference type="Proteomes" id="UP000032683">
    <property type="component" value="Unassembled WGS sequence"/>
</dbReference>
<dbReference type="InterPro" id="IPR036388">
    <property type="entry name" value="WH-like_DNA-bd_sf"/>
</dbReference>
<dbReference type="GO" id="GO:0003677">
    <property type="term" value="F:DNA binding"/>
    <property type="evidence" value="ECO:0007669"/>
    <property type="project" value="UniProtKB-KW"/>
</dbReference>
<dbReference type="GO" id="GO:0005829">
    <property type="term" value="C:cytosol"/>
    <property type="evidence" value="ECO:0007669"/>
    <property type="project" value="TreeGrafter"/>
</dbReference>
<dbReference type="PROSITE" id="PS51197">
    <property type="entry name" value="HTH_RRF2_2"/>
    <property type="match status" value="1"/>
</dbReference>
<dbReference type="InterPro" id="IPR036390">
    <property type="entry name" value="WH_DNA-bd_sf"/>
</dbReference>
<evidence type="ECO:0000313" key="3">
    <source>
        <dbReference type="Proteomes" id="UP000032683"/>
    </source>
</evidence>
<dbReference type="NCBIfam" id="TIGR00738">
    <property type="entry name" value="rrf2_super"/>
    <property type="match status" value="1"/>
</dbReference>
<reference evidence="2 3" key="1">
    <citation type="submission" date="2012-11" db="EMBL/GenBank/DDBJ databases">
        <title>Whole genome sequence of Gluconacetobacter xylinus NBRC 13693.</title>
        <authorList>
            <person name="Azuma Y."/>
            <person name="Higashiura N."/>
            <person name="Hirakawa H."/>
            <person name="Matsushita K."/>
        </authorList>
    </citation>
    <scope>NUCLEOTIDE SEQUENCE [LARGE SCALE GENOMIC DNA]</scope>
    <source>
        <strain evidence="2 3">NBRC 13693</strain>
    </source>
</reference>
<dbReference type="InterPro" id="IPR000944">
    <property type="entry name" value="Tscrpt_reg_Rrf2"/>
</dbReference>
<dbReference type="Gene3D" id="1.10.10.10">
    <property type="entry name" value="Winged helix-like DNA-binding domain superfamily/Winged helix DNA-binding domain"/>
    <property type="match status" value="1"/>
</dbReference>
<dbReference type="Pfam" id="PF02082">
    <property type="entry name" value="Rrf2"/>
    <property type="match status" value="1"/>
</dbReference>